<dbReference type="PANTHER" id="PTHR35764">
    <property type="entry name" value="PROTEIN SHORTAGE IN CHIASMATA 1"/>
    <property type="match status" value="1"/>
</dbReference>
<dbReference type="InterPro" id="IPR038824">
    <property type="entry name" value="SHOC1-like"/>
</dbReference>
<protein>
    <recommendedName>
        <fullName evidence="4">Shortage in chiasmata 1</fullName>
    </recommendedName>
</protein>
<feature type="compositionally biased region" description="Basic residues" evidence="1">
    <location>
        <begin position="1633"/>
        <end position="1649"/>
    </location>
</feature>
<dbReference type="STRING" id="4558.A0A194YSB2"/>
<sequence>MRSRFLTADYFAPSPSAASSSDLAIALASLPFPSLPVPTLPPDPHLLNPFPFPADFLPVPSVGDDDLDSLPFGSALTEFLADVVPQPLPLPDIPAADEGLDDYLYGRGVYGDGFSSTDPVAFRIPKGLDDSHTKGDKEGGLSLEASAVTKRGGLLESMFEVPEVDFLLVLQKKIASLDDEESDACVTYSFGVPDVKIHPDFIDTDTETRIPYPTELAESIYQVEVPVKHDDDENCPYAKDSYCMEIIGLENGQIIPQLEDSMNSWELDECSAKTAVSNIFHNIVEHLYDGAQVHLPSFGSTEFLRSCDMDIFALVCKDAPRVEYQADKPITAKDVAEMDFVKINHDILLDKKSALYPLKPDGTCSDFPCSILLEEVETINFPSEDAFKTLVQSLSVKAEMNTSEEIFKDDFDQAKSFYESVVSSEWALVDDTFKSLPTPILPDEKAMRSMLPPVEVLCSLKPLPLSAADGIYLDWHLLSEGPCNQESCSTYASMVEEVKPCSLSFELQISCQQMPALDIDFLEDFPRSAKLQHEDKKNEIYVPGPIPHDPLANLETTQKNMLESDVRDHRHMDRLNPEKEPSLFESTSQSNGLSFYLNVRNNTKKVRKNEDISTLDIPSSKEAAPFSTRPRVNKLIEIHPVNLSDLIQGLIKDIHVSYTSALQESAYFRHSLSDGQGLSISKQKLLELVTGEGSEGLYSYCQYEDKMELIVLYALKQVAYYLCFFGLHAAYLYLGNLTGTFEHIPERLRNIQHCIGEARLKAEKQLRESHPSLSVIETILRSNTQIGRKILIVSDRAFWFPLGQKLTAMKITYLQFGTYHSTTYSDPVSKTNSKTCMLEELGKSDCILLDNKNIPASFPFSEFCMVLEYGGPNKSSILLSLAPKLDGLPPLHFLYVTVDDEDLPNALVEDNHIDQDLKSTLDAVLHTLQKDLQEKMNKMRIVDSLNFIPATNQEQHLQTNHLTADSSKKIPADVQLHNQGNLNEKNIVDSHNFVAASEQLNTLNQISIANSQNFVPTVEKSSSTSSVSANVIKAPRDNQSAGVLPLCEKMDSTKAGRLPGPEAVIVVNTGNLGKNMLFSRRSSYQQILALERGGMQVVERDVDLPVDLILTAAVCLLWYDTRTSGSSELTVSSDTSGITNFVEDIATNILMALSFCFCGCIMVFEGENHLLSAVLGASDSLYASAASLDMNLQLFFSQTPKSTDQIILNCIQNAVRINQAPCPQIPESESLVESFVTAFPSVSPLSAHMILSSGRLLDFLRWSHEQRTQAVEKYHLPPQSVSLFSALCKFGELGESKSVMTECSSVDSDISSALLESARKKKRRGAQDFSAAVSHPACTNPCTQLHGDCVENDKVFSPPKLRKFSHIEDMMPDLPEVFTIDQRLNMGSEGVSCQPRKYDVDAVTGIHIIDDDFINELTPNFRTYNERASSMVDTCNFSRQSELGAKQPIRSTFPASMPSACITSSHPTFPSALEINNDPGNWDVSCGINQTWTDNVHGDFATSSGRNYLGSRYHEPRQEVMQTPASSLSFLKQNFGCHGASQGSGWEMDYIRQMNENRKAHQEQSRCNVSATWSRDGSSRILSVPPIESFRYQRKTDTPFRDQSPSDIESFRYRRNTNTLLRDQGPSNEAHRYGKGRGRTKSQSHRVRKDFKAQPSINHEKSIVPSIEPTWTPLDKRARQKLTFATHGNEKQTKLVWRHQSSPGVGCGFPKRYQEEGT</sequence>
<dbReference type="OMA" id="TTENADY"/>
<dbReference type="EMBL" id="CM000763">
    <property type="protein sequence ID" value="KXG31129.1"/>
    <property type="molecule type" value="Genomic_DNA"/>
</dbReference>
<dbReference type="FunCoup" id="A0A194YSB2">
    <property type="interactions" value="666"/>
</dbReference>
<evidence type="ECO:0008006" key="4">
    <source>
        <dbReference type="Google" id="ProtNLM"/>
    </source>
</evidence>
<name>A0A194YSB2_SORBI</name>
<reference evidence="2 3" key="1">
    <citation type="journal article" date="2009" name="Nature">
        <title>The Sorghum bicolor genome and the diversification of grasses.</title>
        <authorList>
            <person name="Paterson A.H."/>
            <person name="Bowers J.E."/>
            <person name="Bruggmann R."/>
            <person name="Dubchak I."/>
            <person name="Grimwood J."/>
            <person name="Gundlach H."/>
            <person name="Haberer G."/>
            <person name="Hellsten U."/>
            <person name="Mitros T."/>
            <person name="Poliakov A."/>
            <person name="Schmutz J."/>
            <person name="Spannagl M."/>
            <person name="Tang H."/>
            <person name="Wang X."/>
            <person name="Wicker T."/>
            <person name="Bharti A.K."/>
            <person name="Chapman J."/>
            <person name="Feltus F.A."/>
            <person name="Gowik U."/>
            <person name="Grigoriev I.V."/>
            <person name="Lyons E."/>
            <person name="Maher C.A."/>
            <person name="Martis M."/>
            <person name="Narechania A."/>
            <person name="Otillar R.P."/>
            <person name="Penning B.W."/>
            <person name="Salamov A.A."/>
            <person name="Wang Y."/>
            <person name="Zhang L."/>
            <person name="Carpita N.C."/>
            <person name="Freeling M."/>
            <person name="Gingle A.R."/>
            <person name="Hash C.T."/>
            <person name="Keller B."/>
            <person name="Klein P."/>
            <person name="Kresovich S."/>
            <person name="McCann M.C."/>
            <person name="Ming R."/>
            <person name="Peterson D.G."/>
            <person name="Mehboob-ur-Rahman"/>
            <person name="Ware D."/>
            <person name="Westhoff P."/>
            <person name="Mayer K.F."/>
            <person name="Messing J."/>
            <person name="Rokhsar D.S."/>
        </authorList>
    </citation>
    <scope>NUCLEOTIDE SEQUENCE [LARGE SCALE GENOMIC DNA]</scope>
    <source>
        <strain evidence="3">cv. BTx623</strain>
    </source>
</reference>
<dbReference type="InParanoid" id="A0A194YSB2"/>
<reference evidence="3" key="2">
    <citation type="journal article" date="2018" name="Plant J.">
        <title>The Sorghum bicolor reference genome: improved assembly, gene annotations, a transcriptome atlas, and signatures of genome organization.</title>
        <authorList>
            <person name="McCormick R.F."/>
            <person name="Truong S.K."/>
            <person name="Sreedasyam A."/>
            <person name="Jenkins J."/>
            <person name="Shu S."/>
            <person name="Sims D."/>
            <person name="Kennedy M."/>
            <person name="Amirebrahimi M."/>
            <person name="Weers B.D."/>
            <person name="McKinley B."/>
            <person name="Mattison A."/>
            <person name="Morishige D.T."/>
            <person name="Grimwood J."/>
            <person name="Schmutz J."/>
            <person name="Mullet J.E."/>
        </authorList>
    </citation>
    <scope>NUCLEOTIDE SEQUENCE [LARGE SCALE GENOMIC DNA]</scope>
    <source>
        <strain evidence="3">cv. BTx623</strain>
    </source>
</reference>
<proteinExistence type="predicted"/>
<organism evidence="2 3">
    <name type="scientific">Sorghum bicolor</name>
    <name type="common">Sorghum</name>
    <name type="synonym">Sorghum vulgare</name>
    <dbReference type="NCBI Taxonomy" id="4558"/>
    <lineage>
        <taxon>Eukaryota</taxon>
        <taxon>Viridiplantae</taxon>
        <taxon>Streptophyta</taxon>
        <taxon>Embryophyta</taxon>
        <taxon>Tracheophyta</taxon>
        <taxon>Spermatophyta</taxon>
        <taxon>Magnoliopsida</taxon>
        <taxon>Liliopsida</taxon>
        <taxon>Poales</taxon>
        <taxon>Poaceae</taxon>
        <taxon>PACMAD clade</taxon>
        <taxon>Panicoideae</taxon>
        <taxon>Andropogonodae</taxon>
        <taxon>Andropogoneae</taxon>
        <taxon>Sorghinae</taxon>
        <taxon>Sorghum</taxon>
    </lineage>
</organism>
<gene>
    <name evidence="2" type="ORF">SORBI_3004G303100</name>
</gene>
<dbReference type="PANTHER" id="PTHR35764:SF1">
    <property type="entry name" value="PROTEIN SHORTAGE IN CHIASMATA 1"/>
    <property type="match status" value="1"/>
</dbReference>
<keyword evidence="3" id="KW-1185">Reference proteome</keyword>
<dbReference type="Gramene" id="KXG31129">
    <property type="protein sequence ID" value="KXG31129"/>
    <property type="gene ID" value="SORBI_3004G303100"/>
</dbReference>
<evidence type="ECO:0000313" key="3">
    <source>
        <dbReference type="Proteomes" id="UP000000768"/>
    </source>
</evidence>
<evidence type="ECO:0000313" key="2">
    <source>
        <dbReference type="EMBL" id="KXG31129.1"/>
    </source>
</evidence>
<dbReference type="GO" id="GO:0000712">
    <property type="term" value="P:resolution of meiotic recombination intermediates"/>
    <property type="evidence" value="ECO:0000318"/>
    <property type="project" value="GO_Central"/>
</dbReference>
<accession>A0A194YSB2</accession>
<dbReference type="eggNOG" id="ENOG502QT2G">
    <property type="taxonomic scope" value="Eukaryota"/>
</dbReference>
<dbReference type="Proteomes" id="UP000000768">
    <property type="component" value="Chromosome 4"/>
</dbReference>
<evidence type="ECO:0000256" key="1">
    <source>
        <dbReference type="SAM" id="MobiDB-lite"/>
    </source>
</evidence>
<feature type="region of interest" description="Disordered" evidence="1">
    <location>
        <begin position="1620"/>
        <end position="1653"/>
    </location>
</feature>